<feature type="region of interest" description="Disordered" evidence="1">
    <location>
        <begin position="1"/>
        <end position="22"/>
    </location>
</feature>
<dbReference type="HOGENOM" id="CLU_3348183_0_0_9"/>
<dbReference type="EMBL" id="CP003040">
    <property type="protein sequence ID" value="AEN96325.1"/>
    <property type="molecule type" value="Genomic_DNA"/>
</dbReference>
<proteinExistence type="predicted"/>
<sequence length="37" mass="4228">MSKRHPPVNENGTGADPDTHIGCAHKRRKGEEYEVFY</sequence>
<dbReference type="AlphaFoldDB" id="G2SWP1"/>
<name>G2SWP1_ROSHA</name>
<reference evidence="2 3" key="1">
    <citation type="journal article" date="2015" name="Genome Announc.">
        <title>Complete genome sequence of the human gut symbiont Roseburia hominis.</title>
        <authorList>
            <person name="Travis A.J."/>
            <person name="Kelly D."/>
            <person name="Flint H.J."/>
            <person name="Aminov R.I."/>
        </authorList>
    </citation>
    <scope>NUCLEOTIDE SEQUENCE [LARGE SCALE GENOMIC DNA]</scope>
    <source>
        <strain evidence="3">DSM 16839 / JCM 17582 / NCIMB 14029 / A2-183</strain>
    </source>
</reference>
<dbReference type="Proteomes" id="UP000008178">
    <property type="component" value="Chromosome"/>
</dbReference>
<accession>G2SWP1</accession>
<keyword evidence="3" id="KW-1185">Reference proteome</keyword>
<organism evidence="2 3">
    <name type="scientific">Roseburia hominis (strain DSM 16839 / JCM 17582 / NCIMB 14029 / A2-183)</name>
    <dbReference type="NCBI Taxonomy" id="585394"/>
    <lineage>
        <taxon>Bacteria</taxon>
        <taxon>Bacillati</taxon>
        <taxon>Bacillota</taxon>
        <taxon>Clostridia</taxon>
        <taxon>Lachnospirales</taxon>
        <taxon>Lachnospiraceae</taxon>
        <taxon>Roseburia</taxon>
    </lineage>
</organism>
<evidence type="ECO:0000256" key="1">
    <source>
        <dbReference type="SAM" id="MobiDB-lite"/>
    </source>
</evidence>
<evidence type="ECO:0000313" key="2">
    <source>
        <dbReference type="EMBL" id="AEN96325.1"/>
    </source>
</evidence>
<gene>
    <name evidence="2" type="ordered locus">RHOM_06030</name>
</gene>
<evidence type="ECO:0000313" key="3">
    <source>
        <dbReference type="Proteomes" id="UP000008178"/>
    </source>
</evidence>
<dbReference type="KEGG" id="rho:RHOM_06030"/>
<protein>
    <submittedName>
        <fullName evidence="2">Uncharacterized protein</fullName>
    </submittedName>
</protein>